<dbReference type="AlphaFoldDB" id="A0A8J3IEC2"/>
<name>A0A8J3IEC2_9CHLR</name>
<protein>
    <submittedName>
        <fullName evidence="1">Uncharacterized protein</fullName>
    </submittedName>
</protein>
<gene>
    <name evidence="1" type="ORF">KSF_038570</name>
</gene>
<dbReference type="EMBL" id="BNJK01000001">
    <property type="protein sequence ID" value="GHO93809.1"/>
    <property type="molecule type" value="Genomic_DNA"/>
</dbReference>
<keyword evidence="2" id="KW-1185">Reference proteome</keyword>
<comment type="caution">
    <text evidence="1">The sequence shown here is derived from an EMBL/GenBank/DDBJ whole genome shotgun (WGS) entry which is preliminary data.</text>
</comment>
<sequence>MQQQDKESQPCWNIFTRELERVLSQRGQNLEYLEHLGIDQETVFRLKQSLDTPSSQLPLLDTEEIEQVVKSLQLDRQDILRLKAAILAIATQRELNLYILQNDAQLAAEQIYPIVFQSLQEREREKDSGNYREGDIEAARDSALDFALRPAWSLIYSGREKLNQSREVTLHSIRVKKAKQAYNEFSEALDVLDDLSRSIKQTRYWKHWYGEAQKGLSSAKKRLAALGE</sequence>
<proteinExistence type="predicted"/>
<dbReference type="RefSeq" id="WP_220204579.1">
    <property type="nucleotide sequence ID" value="NZ_BNJK01000001.1"/>
</dbReference>
<dbReference type="Proteomes" id="UP000597444">
    <property type="component" value="Unassembled WGS sequence"/>
</dbReference>
<evidence type="ECO:0000313" key="1">
    <source>
        <dbReference type="EMBL" id="GHO93809.1"/>
    </source>
</evidence>
<accession>A0A8J3IEC2</accession>
<evidence type="ECO:0000313" key="2">
    <source>
        <dbReference type="Proteomes" id="UP000597444"/>
    </source>
</evidence>
<reference evidence="1" key="1">
    <citation type="submission" date="2020-10" db="EMBL/GenBank/DDBJ databases">
        <title>Taxonomic study of unclassified bacteria belonging to the class Ktedonobacteria.</title>
        <authorList>
            <person name="Yabe S."/>
            <person name="Wang C.M."/>
            <person name="Zheng Y."/>
            <person name="Sakai Y."/>
            <person name="Cavaletti L."/>
            <person name="Monciardini P."/>
            <person name="Donadio S."/>
        </authorList>
    </citation>
    <scope>NUCLEOTIDE SEQUENCE</scope>
    <source>
        <strain evidence="1">ID150040</strain>
    </source>
</reference>
<organism evidence="1 2">
    <name type="scientific">Reticulibacter mediterranei</name>
    <dbReference type="NCBI Taxonomy" id="2778369"/>
    <lineage>
        <taxon>Bacteria</taxon>
        <taxon>Bacillati</taxon>
        <taxon>Chloroflexota</taxon>
        <taxon>Ktedonobacteria</taxon>
        <taxon>Ktedonobacterales</taxon>
        <taxon>Reticulibacteraceae</taxon>
        <taxon>Reticulibacter</taxon>
    </lineage>
</organism>